<dbReference type="InterPro" id="IPR002661">
    <property type="entry name" value="Ribosome_recyc_fac"/>
</dbReference>
<sequence>MIDNLIKNLEGELVKTVDTVKSDLQSLRSNRPSAKLVEDIKVEAYGQIMPLKQLSTISIVPPREIDISFWDKSVSSAIAKAIEAAIKIIPISENNLFRINLPSLTEERKKELIKLCGKTVEETRIKIRSLRDECNKKTAQAEEDGSISEDEKFRIKEKIQKIVDEANKKVEEALSLKVKEIEE</sequence>
<dbReference type="GO" id="GO:0043023">
    <property type="term" value="F:ribosomal large subunit binding"/>
    <property type="evidence" value="ECO:0007669"/>
    <property type="project" value="TreeGrafter"/>
</dbReference>
<dbReference type="Gene3D" id="1.10.132.20">
    <property type="entry name" value="Ribosome-recycling factor"/>
    <property type="match status" value="1"/>
</dbReference>
<name>A0A1G2CLB1_9BACT</name>
<dbReference type="Proteomes" id="UP000178599">
    <property type="component" value="Unassembled WGS sequence"/>
</dbReference>
<accession>A0A1G2CLB1</accession>
<dbReference type="InterPro" id="IPR023584">
    <property type="entry name" value="Ribosome_recyc_fac_dom"/>
</dbReference>
<protein>
    <recommendedName>
        <fullName evidence="4">Ribosome recycling factor domain-containing protein</fullName>
    </recommendedName>
</protein>
<dbReference type="Pfam" id="PF01765">
    <property type="entry name" value="RRF"/>
    <property type="match status" value="1"/>
</dbReference>
<dbReference type="EMBL" id="MHLE01000044">
    <property type="protein sequence ID" value="OGZ02002.1"/>
    <property type="molecule type" value="Genomic_DNA"/>
</dbReference>
<evidence type="ECO:0000256" key="3">
    <source>
        <dbReference type="SAM" id="Coils"/>
    </source>
</evidence>
<evidence type="ECO:0000313" key="5">
    <source>
        <dbReference type="EMBL" id="OGZ02002.1"/>
    </source>
</evidence>
<evidence type="ECO:0000313" key="6">
    <source>
        <dbReference type="Proteomes" id="UP000178599"/>
    </source>
</evidence>
<evidence type="ECO:0000256" key="1">
    <source>
        <dbReference type="ARBA" id="ARBA00005912"/>
    </source>
</evidence>
<dbReference type="PANTHER" id="PTHR20982:SF3">
    <property type="entry name" value="MITOCHONDRIAL RIBOSOME RECYCLING FACTOR PSEUDO 1"/>
    <property type="match status" value="1"/>
</dbReference>
<dbReference type="AlphaFoldDB" id="A0A1G2CLB1"/>
<keyword evidence="3" id="KW-0175">Coiled coil</keyword>
<comment type="similarity">
    <text evidence="1">Belongs to the RRF family.</text>
</comment>
<keyword evidence="2" id="KW-0648">Protein biosynthesis</keyword>
<comment type="caution">
    <text evidence="5">The sequence shown here is derived from an EMBL/GenBank/DDBJ whole genome shotgun (WGS) entry which is preliminary data.</text>
</comment>
<feature type="domain" description="Ribosome recycling factor" evidence="4">
    <location>
        <begin position="21"/>
        <end position="181"/>
    </location>
</feature>
<dbReference type="GO" id="GO:0006412">
    <property type="term" value="P:translation"/>
    <property type="evidence" value="ECO:0007669"/>
    <property type="project" value="UniProtKB-KW"/>
</dbReference>
<dbReference type="SUPFAM" id="SSF55194">
    <property type="entry name" value="Ribosome recycling factor, RRF"/>
    <property type="match status" value="1"/>
</dbReference>
<dbReference type="Gene3D" id="3.30.1360.40">
    <property type="match status" value="1"/>
</dbReference>
<evidence type="ECO:0000256" key="2">
    <source>
        <dbReference type="ARBA" id="ARBA00022917"/>
    </source>
</evidence>
<dbReference type="PANTHER" id="PTHR20982">
    <property type="entry name" value="RIBOSOME RECYCLING FACTOR"/>
    <property type="match status" value="1"/>
</dbReference>
<feature type="coiled-coil region" evidence="3">
    <location>
        <begin position="120"/>
        <end position="183"/>
    </location>
</feature>
<proteinExistence type="inferred from homology"/>
<gene>
    <name evidence="5" type="ORF">A2390_02385</name>
</gene>
<evidence type="ECO:0000259" key="4">
    <source>
        <dbReference type="Pfam" id="PF01765"/>
    </source>
</evidence>
<dbReference type="InterPro" id="IPR036191">
    <property type="entry name" value="RRF_sf"/>
</dbReference>
<reference evidence="5 6" key="1">
    <citation type="journal article" date="2016" name="Nat. Commun.">
        <title>Thousands of microbial genomes shed light on interconnected biogeochemical processes in an aquifer system.</title>
        <authorList>
            <person name="Anantharaman K."/>
            <person name="Brown C.T."/>
            <person name="Hug L.A."/>
            <person name="Sharon I."/>
            <person name="Castelle C.J."/>
            <person name="Probst A.J."/>
            <person name="Thomas B.C."/>
            <person name="Singh A."/>
            <person name="Wilkins M.J."/>
            <person name="Karaoz U."/>
            <person name="Brodie E.L."/>
            <person name="Williams K.H."/>
            <person name="Hubbard S.S."/>
            <person name="Banfield J.F."/>
        </authorList>
    </citation>
    <scope>NUCLEOTIDE SEQUENCE [LARGE SCALE GENOMIC DNA]</scope>
</reference>
<organism evidence="5 6">
    <name type="scientific">Candidatus Liptonbacteria bacterium RIFOXYB1_FULL_36_10</name>
    <dbReference type="NCBI Taxonomy" id="1798654"/>
    <lineage>
        <taxon>Bacteria</taxon>
        <taxon>Candidatus Liptoniibacteriota</taxon>
    </lineage>
</organism>